<evidence type="ECO:0000313" key="2">
    <source>
        <dbReference type="EMBL" id="RZO26636.1"/>
    </source>
</evidence>
<dbReference type="AlphaFoldDB" id="A0A520MZP2"/>
<dbReference type="Proteomes" id="UP000315825">
    <property type="component" value="Unassembled WGS sequence"/>
</dbReference>
<gene>
    <name evidence="2" type="ORF">EVA92_02510</name>
</gene>
<evidence type="ECO:0000313" key="3">
    <source>
        <dbReference type="Proteomes" id="UP000315825"/>
    </source>
</evidence>
<dbReference type="PANTHER" id="PTHR39434">
    <property type="match status" value="1"/>
</dbReference>
<dbReference type="InterPro" id="IPR037523">
    <property type="entry name" value="VOC_core"/>
</dbReference>
<proteinExistence type="predicted"/>
<dbReference type="InterPro" id="IPR004360">
    <property type="entry name" value="Glyas_Fos-R_dOase_dom"/>
</dbReference>
<dbReference type="PANTHER" id="PTHR39434:SF1">
    <property type="entry name" value="VOC DOMAIN-CONTAINING PROTEIN"/>
    <property type="match status" value="1"/>
</dbReference>
<dbReference type="InterPro" id="IPR029068">
    <property type="entry name" value="Glyas_Bleomycin-R_OHBP_Dase"/>
</dbReference>
<comment type="caution">
    <text evidence="2">The sequence shown here is derived from an EMBL/GenBank/DDBJ whole genome shotgun (WGS) entry which is preliminary data.</text>
</comment>
<feature type="domain" description="VOC" evidence="1">
    <location>
        <begin position="3"/>
        <end position="131"/>
    </location>
</feature>
<organism evidence="2 3">
    <name type="scientific">SAR86 cluster bacterium</name>
    <dbReference type="NCBI Taxonomy" id="2030880"/>
    <lineage>
        <taxon>Bacteria</taxon>
        <taxon>Pseudomonadati</taxon>
        <taxon>Pseudomonadota</taxon>
        <taxon>Gammaproteobacteria</taxon>
        <taxon>SAR86 cluster</taxon>
    </lineage>
</organism>
<dbReference type="PROSITE" id="PS51819">
    <property type="entry name" value="VOC"/>
    <property type="match status" value="1"/>
</dbReference>
<protein>
    <submittedName>
        <fullName evidence="2">Glyoxalase</fullName>
    </submittedName>
</protein>
<dbReference type="Pfam" id="PF00903">
    <property type="entry name" value="Glyoxalase"/>
    <property type="match status" value="1"/>
</dbReference>
<reference evidence="2 3" key="1">
    <citation type="submission" date="2019-02" db="EMBL/GenBank/DDBJ databases">
        <title>Prokaryotic population dynamics and viral predation in marine succession experiment using metagenomics: the confinement effect.</title>
        <authorList>
            <person name="Haro-Moreno J.M."/>
            <person name="Rodriguez-Valera F."/>
            <person name="Lopez-Perez M."/>
        </authorList>
    </citation>
    <scope>NUCLEOTIDE SEQUENCE [LARGE SCALE GENOMIC DNA]</scope>
    <source>
        <strain evidence="2">MED-G159</strain>
    </source>
</reference>
<dbReference type="EMBL" id="SHBE01000003">
    <property type="protein sequence ID" value="RZO26636.1"/>
    <property type="molecule type" value="Genomic_DNA"/>
</dbReference>
<dbReference type="Gene3D" id="3.10.180.10">
    <property type="entry name" value="2,3-Dihydroxybiphenyl 1,2-Dioxygenase, domain 1"/>
    <property type="match status" value="1"/>
</dbReference>
<sequence>MYSKFHLAFKVPCLNKAKKFYCEVLGCDEGRSESGWTDINFFGNELTLHEFPQLKKSKLGSTKFVDMCDIPVPHFGVHLEQDDFDTIKKRVEVNEAKVLLKPFIRFEGRAPEQETMFLCDPFDNIIEFKTMRNPESLWDKKS</sequence>
<evidence type="ECO:0000259" key="1">
    <source>
        <dbReference type="PROSITE" id="PS51819"/>
    </source>
</evidence>
<accession>A0A520MZP2</accession>
<name>A0A520MZP2_9GAMM</name>
<dbReference type="SUPFAM" id="SSF54593">
    <property type="entry name" value="Glyoxalase/Bleomycin resistance protein/Dihydroxybiphenyl dioxygenase"/>
    <property type="match status" value="1"/>
</dbReference>